<evidence type="ECO:0000313" key="4">
    <source>
        <dbReference type="EMBL" id="KAF5337061.1"/>
    </source>
</evidence>
<dbReference type="Pfam" id="PF05183">
    <property type="entry name" value="RdRP"/>
    <property type="match status" value="1"/>
</dbReference>
<keyword evidence="5" id="KW-1185">Reference proteome</keyword>
<protein>
    <recommendedName>
        <fullName evidence="1">RNA-dependent RNA polymerase</fullName>
        <ecNumber evidence="1">2.7.7.48</ecNumber>
    </recommendedName>
</protein>
<sequence length="1238" mass="140907">MEIFMRNVSWSATSIDVEEMLAKHLHDPVFLGGGAATFNFNVYLPKDKKRFRPHSGIGFLTLPTQEIGNRFLALHPTGLYLQGRTIQFSVSRNPAGRLDVVQSINSLPYIDPRVREDERKQSAKLAASRVKLNTIQFGWDCRDEVLSIESEASPESCYLSFDEERRQFRVEYMHDQYKYFIAIRFSQIDYLTAHTYLHQDPVILMTLLDPPTFEADLKTYSSSLDLSAMLLNFNLVQGPSRRQLSWLPIPENHHRVAPYTSMAVRLICASHSDLERFRELSSSSGFHYVNSGDYPIERRNLFSEDILGRYNSWISDRRRIPWGVAFQIEGMVRKRSLDIKEMLDLLPDIEALVRTKEERYTSQLLRDFATKVFYLYRSDDPDANRPNAVRLCFEKVCQEFDSKPAREAVKPSDGSLCEALHVTITPTTMMLDGPYPERSNRVIRAYKEENEQSFLRVTFAEEGRLQLRFDKEVDSREYLASRVGPILFDGLTIAGETFEFLAYSQSALKEHSVWWVGIIFLCTTSSNPLSRFVKPFTFNGRLIRARDIIANLGTFEDLDFDPCLAYCPARYAARISQAFTATDASISVDVEEIFIERDIEREFNGVKYVFTDGVGTISLELARDIWRRLKRTRRRLRAVRRCPAAFQIRFRGSKGMVSVDHTLEGRAIVLRQSMIKFEAPLENNVEIARAFDRPTPYFLNRPLIMLMEGLGVQYSVFKKFQDMAVQETEEAVEELGKAGKLLESYGLGSSFRISSVMNSLAKLGIISLVGDKFYDTALEFAKIHILRLLKNHARIPIPGAWTLVGVADIHSFLQPGEVFAYVRPLDKPAFYLQGPVVISRSPTIHPGDVQVAHAIGPPPVGSCFEKEPLANTVVFSILGPRPLPSCLGGGDLDGDVYNIIPLNNPELAAFEPAKTHEAAKYAPAKRKVLDRKSTMRDVAEFVMDYIVSDVLGIVAINWMLIADLSADGIHDSDCMKLANLHSDAVDYPKSGNPVDRSSIPRPKQGARPDWNAPETVNVDKNTKYYPSSRAIGRLFRDINLPSENQTRQGATRSTTMNRRRRRRRGTATEEEEEFSCFASDYIHTTIELQVQRFIATEEHFNAHLEAEAEQLFSRYVTELQGICITKTLSSARNAELTEEEALIGTIVEKTSQPRRRTDMISRLRESTDILVRGIREQIEGDEDDTEEEVLERAWFAWQVALGKGRRFGAQSFGWVTLGAIFEAIRKIEEREIGSRLRL</sequence>
<comment type="caution">
    <text evidence="4">The sequence shown here is derived from an EMBL/GenBank/DDBJ whole genome shotgun (WGS) entry which is preliminary data.</text>
</comment>
<keyword evidence="1" id="KW-0808">Transferase</keyword>
<dbReference type="GO" id="GO:0031380">
    <property type="term" value="C:nuclear RNA-directed RNA polymerase complex"/>
    <property type="evidence" value="ECO:0007669"/>
    <property type="project" value="TreeGrafter"/>
</dbReference>
<evidence type="ECO:0000313" key="5">
    <source>
        <dbReference type="Proteomes" id="UP000541558"/>
    </source>
</evidence>
<evidence type="ECO:0000259" key="3">
    <source>
        <dbReference type="Pfam" id="PF05183"/>
    </source>
</evidence>
<dbReference type="PANTHER" id="PTHR23079:SF55">
    <property type="entry name" value="RNA-DIRECTED RNA POLYMERASE"/>
    <property type="match status" value="1"/>
</dbReference>
<evidence type="ECO:0000256" key="2">
    <source>
        <dbReference type="SAM" id="MobiDB-lite"/>
    </source>
</evidence>
<accession>A0A8H5FHK8</accession>
<dbReference type="GO" id="GO:0003723">
    <property type="term" value="F:RNA binding"/>
    <property type="evidence" value="ECO:0007669"/>
    <property type="project" value="UniProtKB-KW"/>
</dbReference>
<feature type="region of interest" description="Disordered" evidence="2">
    <location>
        <begin position="985"/>
        <end position="1018"/>
    </location>
</feature>
<organism evidence="4 5">
    <name type="scientific">Ephemerocybe angulata</name>
    <dbReference type="NCBI Taxonomy" id="980116"/>
    <lineage>
        <taxon>Eukaryota</taxon>
        <taxon>Fungi</taxon>
        <taxon>Dikarya</taxon>
        <taxon>Basidiomycota</taxon>
        <taxon>Agaricomycotina</taxon>
        <taxon>Agaricomycetes</taxon>
        <taxon>Agaricomycetidae</taxon>
        <taxon>Agaricales</taxon>
        <taxon>Agaricineae</taxon>
        <taxon>Psathyrellaceae</taxon>
        <taxon>Ephemerocybe</taxon>
    </lineage>
</organism>
<keyword evidence="1" id="KW-0548">Nucleotidyltransferase</keyword>
<dbReference type="GO" id="GO:0030422">
    <property type="term" value="P:siRNA processing"/>
    <property type="evidence" value="ECO:0007669"/>
    <property type="project" value="TreeGrafter"/>
</dbReference>
<proteinExistence type="inferred from homology"/>
<dbReference type="GO" id="GO:0003968">
    <property type="term" value="F:RNA-directed RNA polymerase activity"/>
    <property type="evidence" value="ECO:0007669"/>
    <property type="project" value="UniProtKB-KW"/>
</dbReference>
<comment type="similarity">
    <text evidence="1">Belongs to the RdRP family.</text>
</comment>
<dbReference type="EC" id="2.7.7.48" evidence="1"/>
<comment type="catalytic activity">
    <reaction evidence="1">
        <text>RNA(n) + a ribonucleoside 5'-triphosphate = RNA(n+1) + diphosphate</text>
        <dbReference type="Rhea" id="RHEA:21248"/>
        <dbReference type="Rhea" id="RHEA-COMP:14527"/>
        <dbReference type="Rhea" id="RHEA-COMP:17342"/>
        <dbReference type="ChEBI" id="CHEBI:33019"/>
        <dbReference type="ChEBI" id="CHEBI:61557"/>
        <dbReference type="ChEBI" id="CHEBI:140395"/>
        <dbReference type="EC" id="2.7.7.48"/>
    </reaction>
</comment>
<dbReference type="InterPro" id="IPR057596">
    <property type="entry name" value="RDRP_core"/>
</dbReference>
<gene>
    <name evidence="4" type="ORF">D9611_003277</name>
</gene>
<feature type="region of interest" description="Disordered" evidence="2">
    <location>
        <begin position="1042"/>
        <end position="1070"/>
    </location>
</feature>
<dbReference type="PANTHER" id="PTHR23079">
    <property type="entry name" value="RNA-DEPENDENT RNA POLYMERASE"/>
    <property type="match status" value="1"/>
</dbReference>
<keyword evidence="1" id="KW-0694">RNA-binding</keyword>
<reference evidence="4 5" key="1">
    <citation type="journal article" date="2020" name="ISME J.">
        <title>Uncovering the hidden diversity of litter-decomposition mechanisms in mushroom-forming fungi.</title>
        <authorList>
            <person name="Floudas D."/>
            <person name="Bentzer J."/>
            <person name="Ahren D."/>
            <person name="Johansson T."/>
            <person name="Persson P."/>
            <person name="Tunlid A."/>
        </authorList>
    </citation>
    <scope>NUCLEOTIDE SEQUENCE [LARGE SCALE GENOMIC DNA]</scope>
    <source>
        <strain evidence="4 5">CBS 175.51</strain>
    </source>
</reference>
<name>A0A8H5FHK8_9AGAR</name>
<keyword evidence="1" id="KW-0696">RNA-directed RNA polymerase</keyword>
<dbReference type="OrthoDB" id="6513042at2759"/>
<evidence type="ECO:0000256" key="1">
    <source>
        <dbReference type="RuleBase" id="RU363098"/>
    </source>
</evidence>
<dbReference type="AlphaFoldDB" id="A0A8H5FHK8"/>
<dbReference type="Proteomes" id="UP000541558">
    <property type="component" value="Unassembled WGS sequence"/>
</dbReference>
<feature type="domain" description="RDRP core" evidence="3">
    <location>
        <begin position="424"/>
        <end position="1038"/>
    </location>
</feature>
<dbReference type="EMBL" id="JAACJK010000057">
    <property type="protein sequence ID" value="KAF5337061.1"/>
    <property type="molecule type" value="Genomic_DNA"/>
</dbReference>
<dbReference type="InterPro" id="IPR007855">
    <property type="entry name" value="RDRP"/>
</dbReference>